<dbReference type="EMBL" id="GBRH01182087">
    <property type="protein sequence ID" value="JAE15809.1"/>
    <property type="molecule type" value="Transcribed_RNA"/>
</dbReference>
<organism evidence="1">
    <name type="scientific">Arundo donax</name>
    <name type="common">Giant reed</name>
    <name type="synonym">Donax arundinaceus</name>
    <dbReference type="NCBI Taxonomy" id="35708"/>
    <lineage>
        <taxon>Eukaryota</taxon>
        <taxon>Viridiplantae</taxon>
        <taxon>Streptophyta</taxon>
        <taxon>Embryophyta</taxon>
        <taxon>Tracheophyta</taxon>
        <taxon>Spermatophyta</taxon>
        <taxon>Magnoliopsida</taxon>
        <taxon>Liliopsida</taxon>
        <taxon>Poales</taxon>
        <taxon>Poaceae</taxon>
        <taxon>PACMAD clade</taxon>
        <taxon>Arundinoideae</taxon>
        <taxon>Arundineae</taxon>
        <taxon>Arundo</taxon>
    </lineage>
</organism>
<name>A0A0A9FX61_ARUDO</name>
<evidence type="ECO:0000313" key="1">
    <source>
        <dbReference type="EMBL" id="JAE15809.1"/>
    </source>
</evidence>
<sequence>MLNFGVRNNSISWH</sequence>
<protein>
    <submittedName>
        <fullName evidence="1">Uncharacterized protein</fullName>
    </submittedName>
</protein>
<accession>A0A0A9FX61</accession>
<reference evidence="1" key="1">
    <citation type="submission" date="2014-09" db="EMBL/GenBank/DDBJ databases">
        <authorList>
            <person name="Magalhaes I.L.F."/>
            <person name="Oliveira U."/>
            <person name="Santos F.R."/>
            <person name="Vidigal T.H.D.A."/>
            <person name="Brescovit A.D."/>
            <person name="Santos A.J."/>
        </authorList>
    </citation>
    <scope>NUCLEOTIDE SEQUENCE</scope>
    <source>
        <tissue evidence="1">Shoot tissue taken approximately 20 cm above the soil surface</tissue>
    </source>
</reference>
<proteinExistence type="predicted"/>
<reference evidence="1" key="2">
    <citation type="journal article" date="2015" name="Data Brief">
        <title>Shoot transcriptome of the giant reed, Arundo donax.</title>
        <authorList>
            <person name="Barrero R.A."/>
            <person name="Guerrero F.D."/>
            <person name="Moolhuijzen P."/>
            <person name="Goolsby J.A."/>
            <person name="Tidwell J."/>
            <person name="Bellgard S.E."/>
            <person name="Bellgard M.I."/>
        </authorList>
    </citation>
    <scope>NUCLEOTIDE SEQUENCE</scope>
    <source>
        <tissue evidence="1">Shoot tissue taken approximately 20 cm above the soil surface</tissue>
    </source>
</reference>